<proteinExistence type="inferred from homology"/>
<feature type="region of interest" description="Disordered" evidence="9">
    <location>
        <begin position="518"/>
        <end position="538"/>
    </location>
</feature>
<dbReference type="GO" id="GO:0004523">
    <property type="term" value="F:RNA-DNA hybrid ribonuclease activity"/>
    <property type="evidence" value="ECO:0007669"/>
    <property type="project" value="UniProtKB-EC"/>
</dbReference>
<dbReference type="Gene3D" id="3.30.70.270">
    <property type="match status" value="1"/>
</dbReference>
<reference evidence="11" key="1">
    <citation type="thesis" date="2020" institute="ProQuest LLC" country="789 East Eisenhower Parkway, Ann Arbor, MI, USA">
        <title>Comparative Genomics and Chromosome Evolution.</title>
        <authorList>
            <person name="Mudd A.B."/>
        </authorList>
    </citation>
    <scope>NUCLEOTIDE SEQUENCE</scope>
    <source>
        <strain evidence="11">237g6f4</strain>
        <tissue evidence="11">Blood</tissue>
    </source>
</reference>
<keyword evidence="12" id="KW-1185">Reference proteome</keyword>
<evidence type="ECO:0000256" key="4">
    <source>
        <dbReference type="ARBA" id="ARBA00022695"/>
    </source>
</evidence>
<protein>
    <recommendedName>
        <fullName evidence="2">ribonuclease H</fullName>
        <ecNumber evidence="2">3.1.26.4</ecNumber>
    </recommendedName>
</protein>
<keyword evidence="7" id="KW-0378">Hydrolase</keyword>
<evidence type="ECO:0000256" key="1">
    <source>
        <dbReference type="ARBA" id="ARBA00010879"/>
    </source>
</evidence>
<dbReference type="InterPro" id="IPR041373">
    <property type="entry name" value="RT_RNaseH"/>
</dbReference>
<dbReference type="InterPro" id="IPR052055">
    <property type="entry name" value="Hepadnavirus_pol/RT"/>
</dbReference>
<keyword evidence="3" id="KW-0808">Transferase</keyword>
<dbReference type="CDD" id="cd09275">
    <property type="entry name" value="RNase_HI_RT_DIRS1"/>
    <property type="match status" value="1"/>
</dbReference>
<name>A0AAV6YTE2_ENGPU</name>
<gene>
    <name evidence="11" type="ORF">GDO81_021527</name>
</gene>
<keyword evidence="8" id="KW-0695">RNA-directed DNA polymerase</keyword>
<dbReference type="CDD" id="cd03714">
    <property type="entry name" value="RT_DIRS1"/>
    <property type="match status" value="1"/>
</dbReference>
<keyword evidence="6" id="KW-0255">Endonuclease</keyword>
<comment type="similarity">
    <text evidence="1">Belongs to the beta type-B retroviral polymerase family. HERV class-II K(HML-2) pol subfamily.</text>
</comment>
<keyword evidence="5" id="KW-0540">Nuclease</keyword>
<evidence type="ECO:0000256" key="7">
    <source>
        <dbReference type="ARBA" id="ARBA00022801"/>
    </source>
</evidence>
<dbReference type="InterPro" id="IPR043128">
    <property type="entry name" value="Rev_trsase/Diguanyl_cyclase"/>
</dbReference>
<evidence type="ECO:0000256" key="8">
    <source>
        <dbReference type="ARBA" id="ARBA00022918"/>
    </source>
</evidence>
<dbReference type="Pfam" id="PF00078">
    <property type="entry name" value="RVT_1"/>
    <property type="match status" value="1"/>
</dbReference>
<dbReference type="InterPro" id="IPR043502">
    <property type="entry name" value="DNA/RNA_pol_sf"/>
</dbReference>
<feature type="domain" description="Reverse transcriptase" evidence="10">
    <location>
        <begin position="38"/>
        <end position="224"/>
    </location>
</feature>
<dbReference type="Gene3D" id="3.10.10.10">
    <property type="entry name" value="HIV Type 1 Reverse Transcriptase, subunit A, domain 1"/>
    <property type="match status" value="1"/>
</dbReference>
<evidence type="ECO:0000256" key="6">
    <source>
        <dbReference type="ARBA" id="ARBA00022759"/>
    </source>
</evidence>
<dbReference type="AlphaFoldDB" id="A0AAV6YTE2"/>
<keyword evidence="4" id="KW-0548">Nucleotidyltransferase</keyword>
<dbReference type="EMBL" id="WNYA01016737">
    <property type="protein sequence ID" value="KAG8539065.1"/>
    <property type="molecule type" value="Genomic_DNA"/>
</dbReference>
<evidence type="ECO:0000313" key="11">
    <source>
        <dbReference type="EMBL" id="KAG8539065.1"/>
    </source>
</evidence>
<evidence type="ECO:0000259" key="10">
    <source>
        <dbReference type="PROSITE" id="PS50878"/>
    </source>
</evidence>
<dbReference type="Pfam" id="PF17917">
    <property type="entry name" value="RT_RNaseH"/>
    <property type="match status" value="1"/>
</dbReference>
<dbReference type="SUPFAM" id="SSF56672">
    <property type="entry name" value="DNA/RNA polymerases"/>
    <property type="match status" value="1"/>
</dbReference>
<dbReference type="PROSITE" id="PS50878">
    <property type="entry name" value="RT_POL"/>
    <property type="match status" value="1"/>
</dbReference>
<evidence type="ECO:0000256" key="3">
    <source>
        <dbReference type="ARBA" id="ARBA00022679"/>
    </source>
</evidence>
<accession>A0AAV6YTE2</accession>
<dbReference type="GO" id="GO:0003964">
    <property type="term" value="F:RNA-directed DNA polymerase activity"/>
    <property type="evidence" value="ECO:0007669"/>
    <property type="project" value="UniProtKB-KW"/>
</dbReference>
<organism evidence="11 12">
    <name type="scientific">Engystomops pustulosus</name>
    <name type="common">Tungara frog</name>
    <name type="synonym">Physalaemus pustulosus</name>
    <dbReference type="NCBI Taxonomy" id="76066"/>
    <lineage>
        <taxon>Eukaryota</taxon>
        <taxon>Metazoa</taxon>
        <taxon>Chordata</taxon>
        <taxon>Craniata</taxon>
        <taxon>Vertebrata</taxon>
        <taxon>Euteleostomi</taxon>
        <taxon>Amphibia</taxon>
        <taxon>Batrachia</taxon>
        <taxon>Anura</taxon>
        <taxon>Neobatrachia</taxon>
        <taxon>Hyloidea</taxon>
        <taxon>Leptodactylidae</taxon>
        <taxon>Leiuperinae</taxon>
        <taxon>Engystomops</taxon>
    </lineage>
</organism>
<feature type="region of interest" description="Disordered" evidence="9">
    <location>
        <begin position="458"/>
        <end position="489"/>
    </location>
</feature>
<dbReference type="EC" id="3.1.26.4" evidence="2"/>
<dbReference type="InterPro" id="IPR000477">
    <property type="entry name" value="RT_dom"/>
</dbReference>
<dbReference type="Proteomes" id="UP000824782">
    <property type="component" value="Unassembled WGS sequence"/>
</dbReference>
<comment type="caution">
    <text evidence="11">The sequence shown here is derived from an EMBL/GenBank/DDBJ whole genome shotgun (WGS) entry which is preliminary data.</text>
</comment>
<evidence type="ECO:0000256" key="5">
    <source>
        <dbReference type="ARBA" id="ARBA00022722"/>
    </source>
</evidence>
<dbReference type="PANTHER" id="PTHR33050:SF7">
    <property type="entry name" value="RIBONUCLEASE H"/>
    <property type="match status" value="1"/>
</dbReference>
<sequence>MDFLSLPPSRLAITYPASRENREAMFTEVRTLIQKKVLCQVPLAEQGQGFYSNLFLVKKPGGSLRVILNLKPLNRFLMVPKFKMETLKSAVNLLFPGCFMASIDLADAYYHIPIHQDFQKYLRVAIQVDSEVHHYQYRALPFGIAIAPRIFTKIVSEMAAHIRETQGLFIPYLDDFLLVGSSSQEVQTQLSRVLQILKKLGWLINKEKSSMVPTTRKLFLGTWLDSQRQRTFLPVEKVEKIRLLVLEVKQNPLISLRKGMSLLGLFSAAIPAVPWAQFHSRSLQNFLLQKWDRDQASLEVKILLPQRILNSLDWWLNVTNLEVGLPWNPSQDRLITTDASPWGWGAHMENQYFQGIWEVTERDLSSNKKELLAVLKALTQALPLLQGHGVAVMSDNTTTIAYINRQGGTRSSGLMLIATQILTLAETFFYISKRNSHKRCRKCFGRFFKSRDPISRGMGAESVSIPKDSQALGDASDRSFRHKEKSQGRKIFFPQQSRPSLSCGRLFSKVGQSSSLCLPPHDPPAQDYQKDKTGQGKSNFDSSLLASSGMVLKSKGAVSSRSLGASGIQEIIVAGPDPPSRDKSSASDGMAIERMILQKQGLSREVISTLQKSRKPVTYRIYHRIWKAYFSFSRSLI</sequence>
<evidence type="ECO:0000256" key="9">
    <source>
        <dbReference type="SAM" id="MobiDB-lite"/>
    </source>
</evidence>
<evidence type="ECO:0000256" key="2">
    <source>
        <dbReference type="ARBA" id="ARBA00012180"/>
    </source>
</evidence>
<evidence type="ECO:0000313" key="12">
    <source>
        <dbReference type="Proteomes" id="UP000824782"/>
    </source>
</evidence>
<dbReference type="PANTHER" id="PTHR33050">
    <property type="entry name" value="REVERSE TRANSCRIPTASE DOMAIN-CONTAINING PROTEIN"/>
    <property type="match status" value="1"/>
</dbReference>